<feature type="compositionally biased region" description="Low complexity" evidence="1">
    <location>
        <begin position="1"/>
        <end position="19"/>
    </location>
</feature>
<dbReference type="AlphaFoldDB" id="A0A1R3HSE0"/>
<accession>A0A1R3HSE0</accession>
<dbReference type="Gramene" id="OMO73228">
    <property type="protein sequence ID" value="OMO73228"/>
    <property type="gene ID" value="CCACVL1_17379"/>
</dbReference>
<evidence type="ECO:0000256" key="1">
    <source>
        <dbReference type="SAM" id="MobiDB-lite"/>
    </source>
</evidence>
<protein>
    <submittedName>
        <fullName evidence="2">Uncharacterized protein</fullName>
    </submittedName>
</protein>
<gene>
    <name evidence="2" type="ORF">CCACVL1_17379</name>
</gene>
<reference evidence="2 3" key="1">
    <citation type="submission" date="2013-09" db="EMBL/GenBank/DDBJ databases">
        <title>Corchorus capsularis genome sequencing.</title>
        <authorList>
            <person name="Alam M."/>
            <person name="Haque M.S."/>
            <person name="Islam M.S."/>
            <person name="Emdad E.M."/>
            <person name="Islam M.M."/>
            <person name="Ahmed B."/>
            <person name="Halim A."/>
            <person name="Hossen Q.M.M."/>
            <person name="Hossain M.Z."/>
            <person name="Ahmed R."/>
            <person name="Khan M.M."/>
            <person name="Islam R."/>
            <person name="Rashid M.M."/>
            <person name="Khan S.A."/>
            <person name="Rahman M.S."/>
            <person name="Alam M."/>
        </authorList>
    </citation>
    <scope>NUCLEOTIDE SEQUENCE [LARGE SCALE GENOMIC DNA]</scope>
    <source>
        <strain evidence="3">cv. CVL-1</strain>
        <tissue evidence="2">Whole seedling</tissue>
    </source>
</reference>
<organism evidence="2 3">
    <name type="scientific">Corchorus capsularis</name>
    <name type="common">Jute</name>
    <dbReference type="NCBI Taxonomy" id="210143"/>
    <lineage>
        <taxon>Eukaryota</taxon>
        <taxon>Viridiplantae</taxon>
        <taxon>Streptophyta</taxon>
        <taxon>Embryophyta</taxon>
        <taxon>Tracheophyta</taxon>
        <taxon>Spermatophyta</taxon>
        <taxon>Magnoliopsida</taxon>
        <taxon>eudicotyledons</taxon>
        <taxon>Gunneridae</taxon>
        <taxon>Pentapetalae</taxon>
        <taxon>rosids</taxon>
        <taxon>malvids</taxon>
        <taxon>Malvales</taxon>
        <taxon>Malvaceae</taxon>
        <taxon>Grewioideae</taxon>
        <taxon>Apeibeae</taxon>
        <taxon>Corchorus</taxon>
    </lineage>
</organism>
<dbReference type="Proteomes" id="UP000188268">
    <property type="component" value="Unassembled WGS sequence"/>
</dbReference>
<name>A0A1R3HSE0_COCAP</name>
<keyword evidence="3" id="KW-1185">Reference proteome</keyword>
<sequence>MTLSSSLSPSLSPHSNTPSVEDSDLLKRSTKRLKDHTNTMEVEGTSTIRLPNCSQIGMDAAVDHQPVHQTYRDKLVNQVDDMQFSFTANSRFLDEESDVEEEDSEDGIPVILLSREEKRRIREPWLHSIIIKTYGKNVGYNFLFPKIKAQWNPKGRMDMH</sequence>
<comment type="caution">
    <text evidence="2">The sequence shown here is derived from an EMBL/GenBank/DDBJ whole genome shotgun (WGS) entry which is preliminary data.</text>
</comment>
<dbReference type="OrthoDB" id="1747161at2759"/>
<proteinExistence type="predicted"/>
<dbReference type="EMBL" id="AWWV01011256">
    <property type="protein sequence ID" value="OMO73228.1"/>
    <property type="molecule type" value="Genomic_DNA"/>
</dbReference>
<evidence type="ECO:0000313" key="3">
    <source>
        <dbReference type="Proteomes" id="UP000188268"/>
    </source>
</evidence>
<evidence type="ECO:0000313" key="2">
    <source>
        <dbReference type="EMBL" id="OMO73228.1"/>
    </source>
</evidence>
<feature type="region of interest" description="Disordered" evidence="1">
    <location>
        <begin position="1"/>
        <end position="40"/>
    </location>
</feature>